<name>A0A3N1Y3P5_9GAMM</name>
<dbReference type="SUPFAM" id="SSF48371">
    <property type="entry name" value="ARM repeat"/>
    <property type="match status" value="1"/>
</dbReference>
<protein>
    <recommendedName>
        <fullName evidence="3">Thioredoxin-like protein</fullName>
    </recommendedName>
</protein>
<gene>
    <name evidence="1" type="ORF">EDC57_1399</name>
</gene>
<dbReference type="AlphaFoldDB" id="A0A3N1Y3P5"/>
<keyword evidence="2" id="KW-1185">Reference proteome</keyword>
<dbReference type="InterPro" id="IPR016024">
    <property type="entry name" value="ARM-type_fold"/>
</dbReference>
<dbReference type="InterPro" id="IPR036249">
    <property type="entry name" value="Thioredoxin-like_sf"/>
</dbReference>
<sequence>MHASSRHPTPPPTAELLVAPGCPHCAHMERLLTALQREGLIARLEVVDLARHPERAEALGLRGVPWLRLGPFELEGLHGPDALRRWIERTGTVEGHAEYVRSELAGGRLSLMERRVLQAPGRWTPALLHLLAREDLDLKVRLGLDALLEMLAREGLLEGWIEALAELARGEGPARRADAAHYLGLTGSPAAVGPVEALLEDPDPQVRDIAREARANLPTAH</sequence>
<dbReference type="Proteomes" id="UP000276634">
    <property type="component" value="Unassembled WGS sequence"/>
</dbReference>
<dbReference type="SUPFAM" id="SSF52833">
    <property type="entry name" value="Thioredoxin-like"/>
    <property type="match status" value="1"/>
</dbReference>
<dbReference type="InterPro" id="IPR011989">
    <property type="entry name" value="ARM-like"/>
</dbReference>
<evidence type="ECO:0000313" key="1">
    <source>
        <dbReference type="EMBL" id="ROR32202.1"/>
    </source>
</evidence>
<evidence type="ECO:0008006" key="3">
    <source>
        <dbReference type="Google" id="ProtNLM"/>
    </source>
</evidence>
<reference evidence="1 2" key="1">
    <citation type="submission" date="2018-11" db="EMBL/GenBank/DDBJ databases">
        <title>Genomic Encyclopedia of Type Strains, Phase IV (KMG-IV): sequencing the most valuable type-strain genomes for metagenomic binning, comparative biology and taxonomic classification.</title>
        <authorList>
            <person name="Goeker M."/>
        </authorList>
    </citation>
    <scope>NUCLEOTIDE SEQUENCE [LARGE SCALE GENOMIC DNA]</scope>
    <source>
        <strain evidence="1 2">DSM 100275</strain>
    </source>
</reference>
<dbReference type="RefSeq" id="WP_123401170.1">
    <property type="nucleotide sequence ID" value="NZ_RJVI01000002.1"/>
</dbReference>
<accession>A0A3N1Y3P5</accession>
<comment type="caution">
    <text evidence="1">The sequence shown here is derived from an EMBL/GenBank/DDBJ whole genome shotgun (WGS) entry which is preliminary data.</text>
</comment>
<dbReference type="Gene3D" id="3.40.30.10">
    <property type="entry name" value="Glutaredoxin"/>
    <property type="match status" value="1"/>
</dbReference>
<organism evidence="1 2">
    <name type="scientific">Inmirania thermothiophila</name>
    <dbReference type="NCBI Taxonomy" id="1750597"/>
    <lineage>
        <taxon>Bacteria</taxon>
        <taxon>Pseudomonadati</taxon>
        <taxon>Pseudomonadota</taxon>
        <taxon>Gammaproteobacteria</taxon>
        <taxon>Chromatiales</taxon>
        <taxon>Ectothiorhodospiraceae</taxon>
        <taxon>Inmirania</taxon>
    </lineage>
</organism>
<dbReference type="Gene3D" id="1.25.10.10">
    <property type="entry name" value="Leucine-rich Repeat Variant"/>
    <property type="match status" value="1"/>
</dbReference>
<proteinExistence type="predicted"/>
<dbReference type="OrthoDB" id="8560116at2"/>
<dbReference type="EMBL" id="RJVI01000002">
    <property type="protein sequence ID" value="ROR32202.1"/>
    <property type="molecule type" value="Genomic_DNA"/>
</dbReference>
<evidence type="ECO:0000313" key="2">
    <source>
        <dbReference type="Proteomes" id="UP000276634"/>
    </source>
</evidence>